<feature type="transmembrane region" description="Helical" evidence="3">
    <location>
        <begin position="98"/>
        <end position="114"/>
    </location>
</feature>
<sequence length="462" mass="50150">MLALLIVPCLFMIILPRIPATWLKPAFVTMALADLLLALGALAPGNVIHVAWWPQLGLNLSLGVTPYNQPLLWLNALVLLSSAWTANRGNAWSPLSKGSIFWLTVAYVGVSLAFLSQNVLLYFVGFEMAVLPFFLLVRKDGGENRRVAAFYFLGFSAVAGMMLLAAVLTLVVHHVTGFHANHPVSVPVQFVVYLLLLATWAIKTPLWPFHLWLPKTHGEASTPASMYLSGVALKVAPYGFLLFSGILPAARHQASPFLAVWGGITLLAGSLLALGQRDLKQTVAQSSIASMGYVMIALSLGTRAGDQAAVLVMVGHGLASPLLFWIAGQVQKIQHSRQLDDLPGLYRKDPLLVTFLTAAAFAYMGIPGLALFPGEFGVILVALKHAPLTLYLIAPAIVIMAATWLRILARARFGGTETDGSFDSLSAVRQESWSGLWLSVPLVLVGLIPEWWIHLWRWGGLR</sequence>
<dbReference type="InterPro" id="IPR001750">
    <property type="entry name" value="ND/Mrp_TM"/>
</dbReference>
<gene>
    <name evidence="5" type="ORF">C7B43_10505</name>
</gene>
<feature type="transmembrane region" description="Helical" evidence="3">
    <location>
        <begin position="120"/>
        <end position="137"/>
    </location>
</feature>
<evidence type="ECO:0000256" key="1">
    <source>
        <dbReference type="ARBA" id="ARBA00004127"/>
    </source>
</evidence>
<keyword evidence="3" id="KW-0472">Membrane</keyword>
<dbReference type="GO" id="GO:0048039">
    <property type="term" value="F:ubiquinone binding"/>
    <property type="evidence" value="ECO:0007669"/>
    <property type="project" value="TreeGrafter"/>
</dbReference>
<evidence type="ECO:0000259" key="4">
    <source>
        <dbReference type="Pfam" id="PF00361"/>
    </source>
</evidence>
<dbReference type="AlphaFoldDB" id="A0A2T2X0Y1"/>
<dbReference type="GO" id="GO:0042773">
    <property type="term" value="P:ATP synthesis coupled electron transport"/>
    <property type="evidence" value="ECO:0007669"/>
    <property type="project" value="InterPro"/>
</dbReference>
<feature type="transmembrane region" description="Helical" evidence="3">
    <location>
        <begin position="435"/>
        <end position="453"/>
    </location>
</feature>
<comment type="subcellular location">
    <subcellularLocation>
        <location evidence="1">Endomembrane system</location>
        <topology evidence="1">Multi-pass membrane protein</topology>
    </subcellularLocation>
    <subcellularLocation>
        <location evidence="2">Membrane</location>
        <topology evidence="2">Multi-pass membrane protein</topology>
    </subcellularLocation>
</comment>
<feature type="domain" description="NADH:quinone oxidoreductase/Mrp antiporter transmembrane" evidence="4">
    <location>
        <begin position="116"/>
        <end position="393"/>
    </location>
</feature>
<keyword evidence="3" id="KW-1133">Transmembrane helix</keyword>
<feature type="transmembrane region" description="Helical" evidence="3">
    <location>
        <begin position="149"/>
        <end position="170"/>
    </location>
</feature>
<dbReference type="InterPro" id="IPR003918">
    <property type="entry name" value="NADH_UbQ_OxRdtase"/>
</dbReference>
<feature type="transmembrane region" description="Helical" evidence="3">
    <location>
        <begin position="390"/>
        <end position="409"/>
    </location>
</feature>
<feature type="transmembrane region" description="Helical" evidence="3">
    <location>
        <begin position="190"/>
        <end position="213"/>
    </location>
</feature>
<keyword evidence="2 3" id="KW-0812">Transmembrane</keyword>
<dbReference type="GO" id="GO:0003954">
    <property type="term" value="F:NADH dehydrogenase activity"/>
    <property type="evidence" value="ECO:0007669"/>
    <property type="project" value="TreeGrafter"/>
</dbReference>
<dbReference type="Proteomes" id="UP000242699">
    <property type="component" value="Unassembled WGS sequence"/>
</dbReference>
<evidence type="ECO:0000313" key="5">
    <source>
        <dbReference type="EMBL" id="PSR28144.1"/>
    </source>
</evidence>
<feature type="transmembrane region" description="Helical" evidence="3">
    <location>
        <begin position="282"/>
        <end position="302"/>
    </location>
</feature>
<reference evidence="5 6" key="1">
    <citation type="journal article" date="2014" name="BMC Genomics">
        <title>Comparison of environmental and isolate Sulfobacillus genomes reveals diverse carbon, sulfur, nitrogen, and hydrogen metabolisms.</title>
        <authorList>
            <person name="Justice N.B."/>
            <person name="Norman A."/>
            <person name="Brown C.T."/>
            <person name="Singh A."/>
            <person name="Thomas B.C."/>
            <person name="Banfield J.F."/>
        </authorList>
    </citation>
    <scope>NUCLEOTIDE SEQUENCE [LARGE SCALE GENOMIC DNA]</scope>
    <source>
        <strain evidence="5">AMDSBA1</strain>
    </source>
</reference>
<evidence type="ECO:0000256" key="2">
    <source>
        <dbReference type="RuleBase" id="RU000320"/>
    </source>
</evidence>
<evidence type="ECO:0000256" key="3">
    <source>
        <dbReference type="SAM" id="Phobius"/>
    </source>
</evidence>
<organism evidence="5 6">
    <name type="scientific">Sulfobacillus benefaciens</name>
    <dbReference type="NCBI Taxonomy" id="453960"/>
    <lineage>
        <taxon>Bacteria</taxon>
        <taxon>Bacillati</taxon>
        <taxon>Bacillota</taxon>
        <taxon>Clostridia</taxon>
        <taxon>Eubacteriales</taxon>
        <taxon>Clostridiales Family XVII. Incertae Sedis</taxon>
        <taxon>Sulfobacillus</taxon>
    </lineage>
</organism>
<proteinExistence type="predicted"/>
<dbReference type="PRINTS" id="PR01437">
    <property type="entry name" value="NUOXDRDTASE4"/>
</dbReference>
<protein>
    <submittedName>
        <fullName evidence="5">NADH-quinone oxidoreductase subunit M</fullName>
    </submittedName>
</protein>
<name>A0A2T2X0Y1_9FIRM</name>
<dbReference type="GO" id="GO:0012505">
    <property type="term" value="C:endomembrane system"/>
    <property type="evidence" value="ECO:0007669"/>
    <property type="project" value="UniProtKB-SubCell"/>
</dbReference>
<dbReference type="EMBL" id="PXYT01000021">
    <property type="protein sequence ID" value="PSR28144.1"/>
    <property type="molecule type" value="Genomic_DNA"/>
</dbReference>
<dbReference type="GO" id="GO:0008137">
    <property type="term" value="F:NADH dehydrogenase (ubiquinone) activity"/>
    <property type="evidence" value="ECO:0007669"/>
    <property type="project" value="InterPro"/>
</dbReference>
<accession>A0A2T2X0Y1</accession>
<feature type="transmembrane region" description="Helical" evidence="3">
    <location>
        <begin position="308"/>
        <end position="330"/>
    </location>
</feature>
<dbReference type="GO" id="GO:0016020">
    <property type="term" value="C:membrane"/>
    <property type="evidence" value="ECO:0007669"/>
    <property type="project" value="UniProtKB-SubCell"/>
</dbReference>
<feature type="transmembrane region" description="Helical" evidence="3">
    <location>
        <begin position="351"/>
        <end position="370"/>
    </location>
</feature>
<feature type="transmembrane region" description="Helical" evidence="3">
    <location>
        <begin position="256"/>
        <end position="275"/>
    </location>
</feature>
<dbReference type="PANTHER" id="PTHR43507:SF21">
    <property type="entry name" value="NAD(P)H-QUINONE OXIDOREDUCTASE CHAIN 4, CHLOROPLASTIC"/>
    <property type="match status" value="1"/>
</dbReference>
<dbReference type="PANTHER" id="PTHR43507">
    <property type="entry name" value="NADH-UBIQUINONE OXIDOREDUCTASE CHAIN 4"/>
    <property type="match status" value="1"/>
</dbReference>
<comment type="caution">
    <text evidence="5">The sequence shown here is derived from an EMBL/GenBank/DDBJ whole genome shotgun (WGS) entry which is preliminary data.</text>
</comment>
<dbReference type="GO" id="GO:0015990">
    <property type="term" value="P:electron transport coupled proton transport"/>
    <property type="evidence" value="ECO:0007669"/>
    <property type="project" value="TreeGrafter"/>
</dbReference>
<evidence type="ECO:0000313" key="6">
    <source>
        <dbReference type="Proteomes" id="UP000242699"/>
    </source>
</evidence>
<feature type="transmembrane region" description="Helical" evidence="3">
    <location>
        <begin position="225"/>
        <end position="250"/>
    </location>
</feature>
<dbReference type="Pfam" id="PF00361">
    <property type="entry name" value="Proton_antipo_M"/>
    <property type="match status" value="1"/>
</dbReference>